<evidence type="ECO:0000313" key="2">
    <source>
        <dbReference type="Proteomes" id="UP000684084"/>
    </source>
</evidence>
<organism evidence="1 2">
    <name type="scientific">Rhizophagus irregularis</name>
    <dbReference type="NCBI Taxonomy" id="588596"/>
    <lineage>
        <taxon>Eukaryota</taxon>
        <taxon>Fungi</taxon>
        <taxon>Fungi incertae sedis</taxon>
        <taxon>Mucoromycota</taxon>
        <taxon>Glomeromycotina</taxon>
        <taxon>Glomeromycetes</taxon>
        <taxon>Glomerales</taxon>
        <taxon>Glomeraceae</taxon>
        <taxon>Rhizophagus</taxon>
    </lineage>
</organism>
<evidence type="ECO:0008006" key="3">
    <source>
        <dbReference type="Google" id="ProtNLM"/>
    </source>
</evidence>
<gene>
    <name evidence="1" type="ORF">CHRIB12_LOCUS17302</name>
</gene>
<evidence type="ECO:0000313" key="1">
    <source>
        <dbReference type="EMBL" id="CAB5380897.1"/>
    </source>
</evidence>
<dbReference type="Proteomes" id="UP000684084">
    <property type="component" value="Unassembled WGS sequence"/>
</dbReference>
<dbReference type="OrthoDB" id="346907at2759"/>
<comment type="caution">
    <text evidence="1">The sequence shown here is derived from an EMBL/GenBank/DDBJ whole genome shotgun (WGS) entry which is preliminary data.</text>
</comment>
<name>A0A915ZKE9_9GLOM</name>
<reference evidence="1" key="1">
    <citation type="submission" date="2020-05" db="EMBL/GenBank/DDBJ databases">
        <authorList>
            <person name="Rincon C."/>
            <person name="Sanders R I."/>
            <person name="Robbins C."/>
            <person name="Chaturvedi A."/>
        </authorList>
    </citation>
    <scope>NUCLEOTIDE SEQUENCE</scope>
    <source>
        <strain evidence="1">CHB12</strain>
    </source>
</reference>
<dbReference type="VEuPathDB" id="FungiDB:RhiirFUN_014394"/>
<sequence>MSFNSGNKNVNDMIIASKNNRKNAKDFLKWIESSRLKVLHELDRGAFGVVHKARWYKRNYTDTVAVKFFHDDREFLREFTNIHRMIKRCSSEDDTISEKNLVHYYGATYDYDNEEYGLKPTIYQDDEIPPCFESLMHQCWNFNPKNRPNACTLYNKFCDWIDDDERFEDVKWDTIKPVKKSDYHRETNYMSQTWIF</sequence>
<accession>A0A915ZKE9</accession>
<proteinExistence type="predicted"/>
<dbReference type="AlphaFoldDB" id="A0A915ZKE9"/>
<dbReference type="EMBL" id="CAGKOT010000043">
    <property type="protein sequence ID" value="CAB5380897.1"/>
    <property type="molecule type" value="Genomic_DNA"/>
</dbReference>
<protein>
    <recommendedName>
        <fullName evidence="3">Protein kinase domain-containing protein</fullName>
    </recommendedName>
</protein>